<dbReference type="InterPro" id="IPR052519">
    <property type="entry name" value="Euk-type_GlcNAc_Kinase"/>
</dbReference>
<proteinExistence type="predicted"/>
<evidence type="ECO:0000259" key="1">
    <source>
        <dbReference type="Pfam" id="PF01869"/>
    </source>
</evidence>
<organism evidence="2 3">
    <name type="scientific">Beutenbergia cavernae (strain ATCC BAA-8 / DSM 12333 / CCUG 43141 / JCM 11478 / NBRC 16432 / NCIMB 13614 / HKI 0122)</name>
    <dbReference type="NCBI Taxonomy" id="471853"/>
    <lineage>
        <taxon>Bacteria</taxon>
        <taxon>Bacillati</taxon>
        <taxon>Actinomycetota</taxon>
        <taxon>Actinomycetes</taxon>
        <taxon>Micrococcales</taxon>
        <taxon>Beutenbergiaceae</taxon>
        <taxon>Beutenbergia</taxon>
    </lineage>
</organism>
<gene>
    <name evidence="2" type="ordered locus">Bcav_0369</name>
</gene>
<dbReference type="eggNOG" id="COG2971">
    <property type="taxonomic scope" value="Bacteria"/>
</dbReference>
<feature type="domain" description="ATPase BadF/BadG/BcrA/BcrD type" evidence="1">
    <location>
        <begin position="5"/>
        <end position="317"/>
    </location>
</feature>
<dbReference type="RefSeq" id="WP_012725413.1">
    <property type="nucleotide sequence ID" value="NC_012669.1"/>
</dbReference>
<sequence>MRLLLGVDVGGTSVSALAVMALPGAPATISVGRGPGANINSGGGARDVRASLHTAVAEAVRPLALDDAARQGVSAVVGASGAAAAGRDRIVAVVSDVWTELGLPTDAGSLDVSTDLEIAFAAGSGDDADGVLLLAGTGAVAARVRSGHVVRRRDGMGWLLGDVGSGLWLALEAVRASAAELDARGPRTALTPIVLHALGIDAGPDTGADPRQALVAAAYAGPVAALGRLAPLVSQAADDGDAVAGAIVARAVAALVSDAVAMAAGDQDDVPCVVLAGSVLTSVGPVSRGVRAGLGHRLPRVAVRAATAPVLGALHLAERRADVSLDPLDVERAAATVALP</sequence>
<dbReference type="Gene3D" id="3.30.420.40">
    <property type="match status" value="2"/>
</dbReference>
<dbReference type="PANTHER" id="PTHR43190">
    <property type="entry name" value="N-ACETYL-D-GLUCOSAMINE KINASE"/>
    <property type="match status" value="1"/>
</dbReference>
<dbReference type="HOGENOM" id="CLU_016274_3_0_11"/>
<reference evidence="2 3" key="1">
    <citation type="journal article" date="2009" name="Stand. Genomic Sci.">
        <title>Complete genome sequence of Beutenbergia cavernae type strain (HKI 0122).</title>
        <authorList>
            <person name="Land M."/>
            <person name="Pukall R."/>
            <person name="Abt B."/>
            <person name="Goker M."/>
            <person name="Rohde M."/>
            <person name="Glavina Del Rio T."/>
            <person name="Tice H."/>
            <person name="Copeland A."/>
            <person name="Cheng J.F."/>
            <person name="Lucas S."/>
            <person name="Chen F."/>
            <person name="Nolan M."/>
            <person name="Bruce D."/>
            <person name="Goodwin L."/>
            <person name="Pitluck S."/>
            <person name="Ivanova N."/>
            <person name="Mavromatis K."/>
            <person name="Ovchinnikova G."/>
            <person name="Pati A."/>
            <person name="Chen A."/>
            <person name="Palaniappan K."/>
            <person name="Hauser L."/>
            <person name="Chang Y.J."/>
            <person name="Jefferies C.C."/>
            <person name="Saunders E."/>
            <person name="Brettin T."/>
            <person name="Detter J.C."/>
            <person name="Han C."/>
            <person name="Chain P."/>
            <person name="Bristow J."/>
            <person name="Eisen J.A."/>
            <person name="Markowitz V."/>
            <person name="Hugenholtz P."/>
            <person name="Kyrpides N.C."/>
            <person name="Klenk H.P."/>
            <person name="Lapidus A."/>
        </authorList>
    </citation>
    <scope>NUCLEOTIDE SEQUENCE [LARGE SCALE GENOMIC DNA]</scope>
    <source>
        <strain evidence="3">ATCC BAA-8 / DSM 12333 / NBRC 16432</strain>
    </source>
</reference>
<dbReference type="EMBL" id="CP001618">
    <property type="protein sequence ID" value="ACQ78633.1"/>
    <property type="molecule type" value="Genomic_DNA"/>
</dbReference>
<evidence type="ECO:0000313" key="3">
    <source>
        <dbReference type="Proteomes" id="UP000007962"/>
    </source>
</evidence>
<dbReference type="InterPro" id="IPR002731">
    <property type="entry name" value="ATPase_BadF"/>
</dbReference>
<keyword evidence="3" id="KW-1185">Reference proteome</keyword>
<dbReference type="Pfam" id="PF01869">
    <property type="entry name" value="BcrAD_BadFG"/>
    <property type="match status" value="1"/>
</dbReference>
<name>C5BWH5_BEUC1</name>
<dbReference type="SUPFAM" id="SSF53067">
    <property type="entry name" value="Actin-like ATPase domain"/>
    <property type="match status" value="1"/>
</dbReference>
<dbReference type="AlphaFoldDB" id="C5BWH5"/>
<protein>
    <submittedName>
        <fullName evidence="2">ATPase BadF/BadG/BcrA/BcrD type</fullName>
    </submittedName>
</protein>
<dbReference type="InterPro" id="IPR043129">
    <property type="entry name" value="ATPase_NBD"/>
</dbReference>
<dbReference type="OrthoDB" id="8701357at2"/>
<dbReference type="STRING" id="471853.Bcav_0369"/>
<dbReference type="Proteomes" id="UP000007962">
    <property type="component" value="Chromosome"/>
</dbReference>
<evidence type="ECO:0000313" key="2">
    <source>
        <dbReference type="EMBL" id="ACQ78633.1"/>
    </source>
</evidence>
<dbReference type="KEGG" id="bcv:Bcav_0369"/>
<accession>C5BWH5</accession>
<dbReference type="PANTHER" id="PTHR43190:SF3">
    <property type="entry name" value="N-ACETYL-D-GLUCOSAMINE KINASE"/>
    <property type="match status" value="1"/>
</dbReference>